<keyword evidence="2" id="KW-0285">Flavoprotein</keyword>
<evidence type="ECO:0000256" key="2">
    <source>
        <dbReference type="ARBA" id="ARBA00022630"/>
    </source>
</evidence>
<dbReference type="EC" id="1.3.1.88" evidence="10"/>
<evidence type="ECO:0000313" key="19">
    <source>
        <dbReference type="EMBL" id="THH26542.1"/>
    </source>
</evidence>
<feature type="region of interest" description="Disordered" evidence="17">
    <location>
        <begin position="427"/>
        <end position="476"/>
    </location>
</feature>
<dbReference type="PANTHER" id="PTHR11082:SF5">
    <property type="entry name" value="TRNA-DIHYDROURIDINE(16_17) SYNTHASE [NAD(P)(+)]-LIKE"/>
    <property type="match status" value="1"/>
</dbReference>
<evidence type="ECO:0000256" key="1">
    <source>
        <dbReference type="ARBA" id="ARBA00001917"/>
    </source>
</evidence>
<evidence type="ECO:0000256" key="15">
    <source>
        <dbReference type="ARBA" id="ARBA00049447"/>
    </source>
</evidence>
<comment type="catalytic activity">
    <reaction evidence="16">
        <text>5,6-dihydrouridine(17) in tRNA + NADP(+) = uridine(17) in tRNA + NADPH + H(+)</text>
        <dbReference type="Rhea" id="RHEA:53368"/>
        <dbReference type="Rhea" id="RHEA-COMP:13541"/>
        <dbReference type="Rhea" id="RHEA-COMP:13542"/>
        <dbReference type="ChEBI" id="CHEBI:15378"/>
        <dbReference type="ChEBI" id="CHEBI:57783"/>
        <dbReference type="ChEBI" id="CHEBI:58349"/>
        <dbReference type="ChEBI" id="CHEBI:65315"/>
        <dbReference type="ChEBI" id="CHEBI:74443"/>
        <dbReference type="EC" id="1.3.1.88"/>
    </reaction>
    <physiologicalReaction direction="right-to-left" evidence="16">
        <dbReference type="Rhea" id="RHEA:53370"/>
    </physiologicalReaction>
</comment>
<keyword evidence="6" id="KW-0521">NADP</keyword>
<gene>
    <name evidence="19" type="ORF">EUX98_g7641</name>
</gene>
<dbReference type="InterPro" id="IPR035587">
    <property type="entry name" value="DUS-like_FMN-bd"/>
</dbReference>
<dbReference type="PANTHER" id="PTHR11082">
    <property type="entry name" value="TRNA-DIHYDROURIDINE SYNTHASE"/>
    <property type="match status" value="1"/>
</dbReference>
<feature type="domain" description="DUS-like FMN-binding" evidence="18">
    <location>
        <begin position="37"/>
        <end position="331"/>
    </location>
</feature>
<evidence type="ECO:0000256" key="14">
    <source>
        <dbReference type="ARBA" id="ARBA00048934"/>
    </source>
</evidence>
<dbReference type="GO" id="GO:0017150">
    <property type="term" value="F:tRNA dihydrouridine synthase activity"/>
    <property type="evidence" value="ECO:0007669"/>
    <property type="project" value="InterPro"/>
</dbReference>
<evidence type="ECO:0000256" key="10">
    <source>
        <dbReference type="ARBA" id="ARBA00038890"/>
    </source>
</evidence>
<comment type="catalytic activity">
    <reaction evidence="15">
        <text>a 5,6-dihydrouridine in mRNA + NADP(+) = a uridine in mRNA + NADPH + H(+)</text>
        <dbReference type="Rhea" id="RHEA:69855"/>
        <dbReference type="Rhea" id="RHEA-COMP:14658"/>
        <dbReference type="Rhea" id="RHEA-COMP:17789"/>
        <dbReference type="ChEBI" id="CHEBI:15378"/>
        <dbReference type="ChEBI" id="CHEBI:57783"/>
        <dbReference type="ChEBI" id="CHEBI:58349"/>
        <dbReference type="ChEBI" id="CHEBI:65315"/>
        <dbReference type="ChEBI" id="CHEBI:74443"/>
    </reaction>
    <physiologicalReaction direction="right-to-left" evidence="15">
        <dbReference type="Rhea" id="RHEA:69857"/>
    </physiologicalReaction>
</comment>
<keyword evidence="7" id="KW-0560">Oxidoreductase</keyword>
<comment type="catalytic activity">
    <reaction evidence="13">
        <text>a 5,6-dihydrouridine in mRNA + NAD(+) = a uridine in mRNA + NADH + H(+)</text>
        <dbReference type="Rhea" id="RHEA:69851"/>
        <dbReference type="Rhea" id="RHEA-COMP:14658"/>
        <dbReference type="Rhea" id="RHEA-COMP:17789"/>
        <dbReference type="ChEBI" id="CHEBI:15378"/>
        <dbReference type="ChEBI" id="CHEBI:57540"/>
        <dbReference type="ChEBI" id="CHEBI:57945"/>
        <dbReference type="ChEBI" id="CHEBI:65315"/>
        <dbReference type="ChEBI" id="CHEBI:74443"/>
    </reaction>
    <physiologicalReaction direction="right-to-left" evidence="13">
        <dbReference type="Rhea" id="RHEA:69853"/>
    </physiologicalReaction>
</comment>
<dbReference type="OrthoDB" id="272303at2759"/>
<evidence type="ECO:0000256" key="13">
    <source>
        <dbReference type="ARBA" id="ARBA00048342"/>
    </source>
</evidence>
<dbReference type="EMBL" id="SGPM01000336">
    <property type="protein sequence ID" value="THH26542.1"/>
    <property type="molecule type" value="Genomic_DNA"/>
</dbReference>
<dbReference type="InterPro" id="IPR018517">
    <property type="entry name" value="tRNA_hU_synthase_CS"/>
</dbReference>
<dbReference type="Proteomes" id="UP000308730">
    <property type="component" value="Unassembled WGS sequence"/>
</dbReference>
<keyword evidence="4" id="KW-0507">mRNA processing</keyword>
<keyword evidence="5" id="KW-0819">tRNA processing</keyword>
<evidence type="ECO:0000256" key="8">
    <source>
        <dbReference type="ARBA" id="ARBA00023027"/>
    </source>
</evidence>
<keyword evidence="8" id="KW-0520">NAD</keyword>
<name>A0A4S4ML01_9APHY</name>
<comment type="catalytic activity">
    <reaction evidence="12">
        <text>5,6-dihydrouridine(16) in tRNA + NADP(+) = uridine(16) in tRNA + NADPH + H(+)</text>
        <dbReference type="Rhea" id="RHEA:53376"/>
        <dbReference type="Rhea" id="RHEA-COMP:13543"/>
        <dbReference type="Rhea" id="RHEA-COMP:13544"/>
        <dbReference type="ChEBI" id="CHEBI:15378"/>
        <dbReference type="ChEBI" id="CHEBI:57783"/>
        <dbReference type="ChEBI" id="CHEBI:58349"/>
        <dbReference type="ChEBI" id="CHEBI:65315"/>
        <dbReference type="ChEBI" id="CHEBI:74443"/>
        <dbReference type="EC" id="1.3.1.88"/>
    </reaction>
    <physiologicalReaction direction="right-to-left" evidence="12">
        <dbReference type="Rhea" id="RHEA:53378"/>
    </physiologicalReaction>
</comment>
<dbReference type="SUPFAM" id="SSF51395">
    <property type="entry name" value="FMN-linked oxidoreductases"/>
    <property type="match status" value="1"/>
</dbReference>
<dbReference type="AlphaFoldDB" id="A0A4S4ML01"/>
<evidence type="ECO:0000256" key="7">
    <source>
        <dbReference type="ARBA" id="ARBA00023002"/>
    </source>
</evidence>
<evidence type="ECO:0000256" key="5">
    <source>
        <dbReference type="ARBA" id="ARBA00022694"/>
    </source>
</evidence>
<sequence length="476" mass="52257">MPGLNTQSPRKLAGYDFYHQILGSPKFVVAPMVDQSELLVYTPMINAKMFAEGNRKPFREQNFNISKGEEGGSEDRPLIVQFCANDPEQLLTSAKIVEPYCDAVDVNLGCPQDIARRGHYGSFLQDEWELIYRLINTLHTNLSIPVTAKFRVFSTVEKTVDVDSEVFVFTATARILPTDGILDTCIPQGLADWEKIRAVKEAVSIPVFANGNVLVHSDIERCLAATGADAVMSAEGNLYNPAIFLSSGPSTSTSTPSPPLDHDTSEHWAITAECGYHPPHTTLASEYLTIVRSLATPTSPSAIKGHLFKLLRPALSRETDLRETLGKVTFPKGKEKEGMQKYEDVVREMDVRMKVRGPFLSTGLFSHHGSFTDCMPFPLFEQRDARAADGKSVEELVVFNPETGLYTFPHWVVQPYARPLPVEADTGRSSQAVSKTAPPSVAEAAGEVDEGSGAVKRMTPPGTPDEAIKRAKLSEE</sequence>
<dbReference type="PROSITE" id="PS01136">
    <property type="entry name" value="UPF0034"/>
    <property type="match status" value="1"/>
</dbReference>
<feature type="compositionally biased region" description="Basic and acidic residues" evidence="17">
    <location>
        <begin position="466"/>
        <end position="476"/>
    </location>
</feature>
<organism evidence="19 20">
    <name type="scientific">Antrodiella citrinella</name>
    <dbReference type="NCBI Taxonomy" id="2447956"/>
    <lineage>
        <taxon>Eukaryota</taxon>
        <taxon>Fungi</taxon>
        <taxon>Dikarya</taxon>
        <taxon>Basidiomycota</taxon>
        <taxon>Agaricomycotina</taxon>
        <taxon>Agaricomycetes</taxon>
        <taxon>Polyporales</taxon>
        <taxon>Steccherinaceae</taxon>
        <taxon>Antrodiella</taxon>
    </lineage>
</organism>
<reference evidence="19 20" key="1">
    <citation type="submission" date="2019-02" db="EMBL/GenBank/DDBJ databases">
        <title>Genome sequencing of the rare red list fungi Antrodiella citrinella (Flaviporus citrinellus).</title>
        <authorList>
            <person name="Buettner E."/>
            <person name="Kellner H."/>
        </authorList>
    </citation>
    <scope>NUCLEOTIDE SEQUENCE [LARGE SCALE GENOMIC DNA]</scope>
    <source>
        <strain evidence="19 20">DSM 108506</strain>
    </source>
</reference>
<dbReference type="CDD" id="cd02801">
    <property type="entry name" value="DUS_like_FMN"/>
    <property type="match status" value="1"/>
</dbReference>
<dbReference type="Pfam" id="PF01207">
    <property type="entry name" value="Dus"/>
    <property type="match status" value="1"/>
</dbReference>
<comment type="catalytic activity">
    <reaction evidence="11">
        <text>5,6-dihydrouridine(17) in tRNA + NAD(+) = uridine(17) in tRNA + NADH + H(+)</text>
        <dbReference type="Rhea" id="RHEA:53372"/>
        <dbReference type="Rhea" id="RHEA-COMP:13541"/>
        <dbReference type="Rhea" id="RHEA-COMP:13542"/>
        <dbReference type="ChEBI" id="CHEBI:15378"/>
        <dbReference type="ChEBI" id="CHEBI:57540"/>
        <dbReference type="ChEBI" id="CHEBI:57945"/>
        <dbReference type="ChEBI" id="CHEBI:65315"/>
        <dbReference type="ChEBI" id="CHEBI:74443"/>
        <dbReference type="EC" id="1.3.1.88"/>
    </reaction>
    <physiologicalReaction direction="right-to-left" evidence="11">
        <dbReference type="Rhea" id="RHEA:53374"/>
    </physiologicalReaction>
</comment>
<accession>A0A4S4ML01</accession>
<dbReference type="Gene3D" id="3.20.20.70">
    <property type="entry name" value="Aldolase class I"/>
    <property type="match status" value="1"/>
</dbReference>
<protein>
    <recommendedName>
        <fullName evidence="10">tRNA-dihydrouridine(16/17) synthase [NAD(P)(+)]</fullName>
        <ecNumber evidence="10">1.3.1.88</ecNumber>
    </recommendedName>
</protein>
<evidence type="ECO:0000256" key="17">
    <source>
        <dbReference type="SAM" id="MobiDB-lite"/>
    </source>
</evidence>
<dbReference type="InterPro" id="IPR013785">
    <property type="entry name" value="Aldolase_TIM"/>
</dbReference>
<evidence type="ECO:0000256" key="4">
    <source>
        <dbReference type="ARBA" id="ARBA00022664"/>
    </source>
</evidence>
<proteinExistence type="inferred from homology"/>
<evidence type="ECO:0000313" key="20">
    <source>
        <dbReference type="Proteomes" id="UP000308730"/>
    </source>
</evidence>
<evidence type="ECO:0000256" key="3">
    <source>
        <dbReference type="ARBA" id="ARBA00022643"/>
    </source>
</evidence>
<keyword evidence="20" id="KW-1185">Reference proteome</keyword>
<evidence type="ECO:0000256" key="9">
    <source>
        <dbReference type="ARBA" id="ARBA00038313"/>
    </source>
</evidence>
<comment type="cofactor">
    <cofactor evidence="1">
        <name>FMN</name>
        <dbReference type="ChEBI" id="CHEBI:58210"/>
    </cofactor>
</comment>
<comment type="caution">
    <text evidence="19">The sequence shown here is derived from an EMBL/GenBank/DDBJ whole genome shotgun (WGS) entry which is preliminary data.</text>
</comment>
<evidence type="ECO:0000256" key="16">
    <source>
        <dbReference type="ARBA" id="ARBA00049467"/>
    </source>
</evidence>
<comment type="similarity">
    <text evidence="9">Belongs to the Dus family. Dus1 subfamily.</text>
</comment>
<evidence type="ECO:0000259" key="18">
    <source>
        <dbReference type="Pfam" id="PF01207"/>
    </source>
</evidence>
<dbReference type="GO" id="GO:0050660">
    <property type="term" value="F:flavin adenine dinucleotide binding"/>
    <property type="evidence" value="ECO:0007669"/>
    <property type="project" value="InterPro"/>
</dbReference>
<comment type="catalytic activity">
    <reaction evidence="14">
        <text>5,6-dihydrouridine(16) in tRNA + NAD(+) = uridine(16) in tRNA + NADH + H(+)</text>
        <dbReference type="Rhea" id="RHEA:53380"/>
        <dbReference type="Rhea" id="RHEA-COMP:13543"/>
        <dbReference type="Rhea" id="RHEA-COMP:13544"/>
        <dbReference type="ChEBI" id="CHEBI:15378"/>
        <dbReference type="ChEBI" id="CHEBI:57540"/>
        <dbReference type="ChEBI" id="CHEBI:57945"/>
        <dbReference type="ChEBI" id="CHEBI:65315"/>
        <dbReference type="ChEBI" id="CHEBI:74443"/>
        <dbReference type="EC" id="1.3.1.88"/>
    </reaction>
    <physiologicalReaction direction="right-to-left" evidence="14">
        <dbReference type="Rhea" id="RHEA:53382"/>
    </physiologicalReaction>
</comment>
<keyword evidence="3" id="KW-0288">FMN</keyword>
<evidence type="ECO:0000256" key="11">
    <source>
        <dbReference type="ARBA" id="ARBA00047287"/>
    </source>
</evidence>
<dbReference type="GO" id="GO:0006397">
    <property type="term" value="P:mRNA processing"/>
    <property type="evidence" value="ECO:0007669"/>
    <property type="project" value="UniProtKB-KW"/>
</dbReference>
<evidence type="ECO:0000256" key="12">
    <source>
        <dbReference type="ARBA" id="ARBA00047652"/>
    </source>
</evidence>
<evidence type="ECO:0000256" key="6">
    <source>
        <dbReference type="ARBA" id="ARBA00022857"/>
    </source>
</evidence>